<gene>
    <name evidence="3" type="ORF">QI031_08380</name>
</gene>
<dbReference type="RefSeq" id="WP_281484729.1">
    <property type="nucleotide sequence ID" value="NZ_CP124543.1"/>
</dbReference>
<dbReference type="AlphaFoldDB" id="A0AAJ6NVH2"/>
<dbReference type="Pfam" id="PF00072">
    <property type="entry name" value="Response_reg"/>
    <property type="match status" value="1"/>
</dbReference>
<dbReference type="PANTHER" id="PTHR44520:SF1">
    <property type="entry name" value="TWO-COMPONENT SYSTEM REGULATORY PROTEIN"/>
    <property type="match status" value="1"/>
</dbReference>
<dbReference type="InterPro" id="IPR052893">
    <property type="entry name" value="TCS_response_regulator"/>
</dbReference>
<dbReference type="KEGG" id="hbq:QI031_08380"/>
<dbReference type="PROSITE" id="PS50110">
    <property type="entry name" value="RESPONSE_REGULATORY"/>
    <property type="match status" value="1"/>
</dbReference>
<dbReference type="InterPro" id="IPR001789">
    <property type="entry name" value="Sig_transdc_resp-reg_receiver"/>
</dbReference>
<evidence type="ECO:0000256" key="1">
    <source>
        <dbReference type="PROSITE-ProRule" id="PRU00169"/>
    </source>
</evidence>
<dbReference type="Gene3D" id="3.40.50.2300">
    <property type="match status" value="1"/>
</dbReference>
<dbReference type="SMART" id="SM00448">
    <property type="entry name" value="REC"/>
    <property type="match status" value="1"/>
</dbReference>
<keyword evidence="1" id="KW-0597">Phosphoprotein</keyword>
<accession>A0AAJ6NVH2</accession>
<reference evidence="3 4" key="1">
    <citation type="journal article" date="2023" name="Limnol Oceanogr Lett">
        <title>Environmental adaptations by the intertidal Antarctic cyanobacterium Halotia branconii CENA392 as revealed using long-read genome sequencing.</title>
        <authorList>
            <person name="Dextro R.B."/>
            <person name="Delbaje E."/>
            <person name="Freitas P.N.N."/>
            <person name="Geraldes V."/>
            <person name="Pinto E."/>
            <person name="Long P.F."/>
            <person name="Fiore M.F."/>
        </authorList>
    </citation>
    <scope>NUCLEOTIDE SEQUENCE [LARGE SCALE GENOMIC DNA]</scope>
    <source>
        <strain evidence="3 4">CENA392</strain>
    </source>
</reference>
<dbReference type="PANTHER" id="PTHR44520">
    <property type="entry name" value="RESPONSE REGULATOR RCP1-RELATED"/>
    <property type="match status" value="1"/>
</dbReference>
<evidence type="ECO:0000313" key="3">
    <source>
        <dbReference type="EMBL" id="WGV27490.1"/>
    </source>
</evidence>
<dbReference type="EMBL" id="CP124543">
    <property type="protein sequence ID" value="WGV27490.1"/>
    <property type="molecule type" value="Genomic_DNA"/>
</dbReference>
<proteinExistence type="predicted"/>
<dbReference type="GO" id="GO:0000160">
    <property type="term" value="P:phosphorelay signal transduction system"/>
    <property type="evidence" value="ECO:0007669"/>
    <property type="project" value="InterPro"/>
</dbReference>
<dbReference type="Proteomes" id="UP001223520">
    <property type="component" value="Chromosome"/>
</dbReference>
<name>A0AAJ6NVH2_9CYAN</name>
<keyword evidence="4" id="KW-1185">Reference proteome</keyword>
<dbReference type="SUPFAM" id="SSF52172">
    <property type="entry name" value="CheY-like"/>
    <property type="match status" value="1"/>
</dbReference>
<evidence type="ECO:0000313" key="4">
    <source>
        <dbReference type="Proteomes" id="UP001223520"/>
    </source>
</evidence>
<evidence type="ECO:0000259" key="2">
    <source>
        <dbReference type="PROSITE" id="PS50110"/>
    </source>
</evidence>
<dbReference type="CDD" id="cd17557">
    <property type="entry name" value="REC_Rcp-like"/>
    <property type="match status" value="1"/>
</dbReference>
<feature type="modified residue" description="4-aspartylphosphate" evidence="1">
    <location>
        <position position="69"/>
    </location>
</feature>
<dbReference type="InterPro" id="IPR011006">
    <property type="entry name" value="CheY-like_superfamily"/>
</dbReference>
<feature type="domain" description="Response regulatory" evidence="2">
    <location>
        <begin position="8"/>
        <end position="136"/>
    </location>
</feature>
<sequence>MMDINEYSILLIEDDSNDILFVQRAFRQVNATNPIRIVKDGDAAIDYLAGEGKYADRDRYPLPALILLDLKLPRRSGIEILEWMRQQPGIKRIPVVILTSSRESLDIDLSYDLGVNSYLVKPVRFDALAKMIAALDSYWLQINEYPSVLPAG</sequence>
<protein>
    <submittedName>
        <fullName evidence="3">Response regulator</fullName>
    </submittedName>
</protein>
<organism evidence="3 4">
    <name type="scientific">Halotia branconii CENA392</name>
    <dbReference type="NCBI Taxonomy" id="1539056"/>
    <lineage>
        <taxon>Bacteria</taxon>
        <taxon>Bacillati</taxon>
        <taxon>Cyanobacteriota</taxon>
        <taxon>Cyanophyceae</taxon>
        <taxon>Nostocales</taxon>
        <taxon>Nodulariaceae</taxon>
        <taxon>Halotia</taxon>
    </lineage>
</organism>